<organism evidence="6 7">
    <name type="scientific">Laetiporus sulphureus 93-53</name>
    <dbReference type="NCBI Taxonomy" id="1314785"/>
    <lineage>
        <taxon>Eukaryota</taxon>
        <taxon>Fungi</taxon>
        <taxon>Dikarya</taxon>
        <taxon>Basidiomycota</taxon>
        <taxon>Agaricomycotina</taxon>
        <taxon>Agaricomycetes</taxon>
        <taxon>Polyporales</taxon>
        <taxon>Laetiporus</taxon>
    </lineage>
</organism>
<evidence type="ECO:0000256" key="2">
    <source>
        <dbReference type="ARBA" id="ARBA00022692"/>
    </source>
</evidence>
<dbReference type="PANTHER" id="PTHR16201:SF11">
    <property type="entry name" value="PQ-LOOP REPEAT-CONTAINING PROTEIN"/>
    <property type="match status" value="1"/>
</dbReference>
<evidence type="ECO:0000313" key="7">
    <source>
        <dbReference type="Proteomes" id="UP000076871"/>
    </source>
</evidence>
<keyword evidence="2 5" id="KW-0812">Transmembrane</keyword>
<dbReference type="OrthoDB" id="19344at2759"/>
<dbReference type="InterPro" id="IPR051415">
    <property type="entry name" value="LAAT-1"/>
</dbReference>
<keyword evidence="4 5" id="KW-0472">Membrane</keyword>
<evidence type="ECO:0000256" key="3">
    <source>
        <dbReference type="ARBA" id="ARBA00022989"/>
    </source>
</evidence>
<comment type="subcellular location">
    <subcellularLocation>
        <location evidence="1">Membrane</location>
        <topology evidence="1">Multi-pass membrane protein</topology>
    </subcellularLocation>
</comment>
<feature type="transmembrane region" description="Helical" evidence="5">
    <location>
        <begin position="143"/>
        <end position="166"/>
    </location>
</feature>
<feature type="transmembrane region" description="Helical" evidence="5">
    <location>
        <begin position="249"/>
        <end position="268"/>
    </location>
</feature>
<keyword evidence="3 5" id="KW-1133">Transmembrane helix</keyword>
<evidence type="ECO:0000313" key="6">
    <source>
        <dbReference type="EMBL" id="KZT01598.1"/>
    </source>
</evidence>
<dbReference type="GO" id="GO:0016020">
    <property type="term" value="C:membrane"/>
    <property type="evidence" value="ECO:0007669"/>
    <property type="project" value="UniProtKB-SubCell"/>
</dbReference>
<dbReference type="AlphaFoldDB" id="A0A165BT28"/>
<sequence length="353" mass="39461">MPETCTPHHDNAANALTTFLCVGLVISYLPQHLRIILAKSSEGFSPWFLLLGSTSSASGMLNIIVMQWGLIKCCRVFSVGNCVESIAGVFQLFLQWFLFTVILVLYMIYYPPHLKYTQVDVDMHDDRPPHHVKTAVKSDEWRLSIILSWVVLIHMIFITFVTFLLIGTNASSDPTHKSRQLSLWATFLGVTAALLAAVQYAPQLAHTYRTKLVGALSIPMMLMQSPGAVLMVLSIALRPGTNWTTWLPYAVAGAMQGSLLVMCILWKFRQHRLRIDDFGNPLGATAIESLEDSAVSVVQGPEEGVPTQAALEDAVETDVRMEGEPNEDTPLLRKGVMEEDWKGLRMWFSRLKR</sequence>
<feature type="transmembrane region" description="Helical" evidence="5">
    <location>
        <begin position="12"/>
        <end position="29"/>
    </location>
</feature>
<dbReference type="SMART" id="SM00679">
    <property type="entry name" value="CTNS"/>
    <property type="match status" value="2"/>
</dbReference>
<protein>
    <recommendedName>
        <fullName evidence="8">PQ-loop-domain-containing protein</fullName>
    </recommendedName>
</protein>
<reference evidence="6 7" key="1">
    <citation type="journal article" date="2016" name="Mol. Biol. Evol.">
        <title>Comparative Genomics of Early-Diverging Mushroom-Forming Fungi Provides Insights into the Origins of Lignocellulose Decay Capabilities.</title>
        <authorList>
            <person name="Nagy L.G."/>
            <person name="Riley R."/>
            <person name="Tritt A."/>
            <person name="Adam C."/>
            <person name="Daum C."/>
            <person name="Floudas D."/>
            <person name="Sun H."/>
            <person name="Yadav J.S."/>
            <person name="Pangilinan J."/>
            <person name="Larsson K.H."/>
            <person name="Matsuura K."/>
            <person name="Barry K."/>
            <person name="Labutti K."/>
            <person name="Kuo R."/>
            <person name="Ohm R.A."/>
            <person name="Bhattacharya S.S."/>
            <person name="Shirouzu T."/>
            <person name="Yoshinaga Y."/>
            <person name="Martin F.M."/>
            <person name="Grigoriev I.V."/>
            <person name="Hibbett D.S."/>
        </authorList>
    </citation>
    <scope>NUCLEOTIDE SEQUENCE [LARGE SCALE GENOMIC DNA]</scope>
    <source>
        <strain evidence="6 7">93-53</strain>
    </source>
</reference>
<gene>
    <name evidence="6" type="ORF">LAESUDRAFT_707185</name>
</gene>
<accession>A0A165BT28</accession>
<evidence type="ECO:0008006" key="8">
    <source>
        <dbReference type="Google" id="ProtNLM"/>
    </source>
</evidence>
<keyword evidence="7" id="KW-1185">Reference proteome</keyword>
<proteinExistence type="predicted"/>
<dbReference type="Pfam" id="PF04193">
    <property type="entry name" value="PQ-loop"/>
    <property type="match status" value="2"/>
</dbReference>
<feature type="transmembrane region" description="Helical" evidence="5">
    <location>
        <begin position="212"/>
        <end position="237"/>
    </location>
</feature>
<dbReference type="Gene3D" id="1.20.1280.290">
    <property type="match status" value="1"/>
</dbReference>
<dbReference type="InterPro" id="IPR006603">
    <property type="entry name" value="PQ-loop_rpt"/>
</dbReference>
<name>A0A165BT28_9APHY</name>
<dbReference type="InParanoid" id="A0A165BT28"/>
<dbReference type="PANTHER" id="PTHR16201">
    <property type="entry name" value="SEVEN TRANSMEMBRANE PROTEIN 1-RELATED"/>
    <property type="match status" value="1"/>
</dbReference>
<dbReference type="EMBL" id="KV427662">
    <property type="protein sequence ID" value="KZT01598.1"/>
    <property type="molecule type" value="Genomic_DNA"/>
</dbReference>
<feature type="transmembrane region" description="Helical" evidence="5">
    <location>
        <begin position="181"/>
        <end position="200"/>
    </location>
</feature>
<evidence type="ECO:0000256" key="4">
    <source>
        <dbReference type="ARBA" id="ARBA00023136"/>
    </source>
</evidence>
<feature type="transmembrane region" description="Helical" evidence="5">
    <location>
        <begin position="49"/>
        <end position="70"/>
    </location>
</feature>
<evidence type="ECO:0000256" key="1">
    <source>
        <dbReference type="ARBA" id="ARBA00004141"/>
    </source>
</evidence>
<dbReference type="RefSeq" id="XP_040759338.1">
    <property type="nucleotide sequence ID" value="XM_040906652.1"/>
</dbReference>
<evidence type="ECO:0000256" key="5">
    <source>
        <dbReference type="SAM" id="Phobius"/>
    </source>
</evidence>
<dbReference type="GeneID" id="63823681"/>
<feature type="transmembrane region" description="Helical" evidence="5">
    <location>
        <begin position="90"/>
        <end position="109"/>
    </location>
</feature>
<dbReference type="Proteomes" id="UP000076871">
    <property type="component" value="Unassembled WGS sequence"/>
</dbReference>